<dbReference type="Gene3D" id="1.20.5.440">
    <property type="entry name" value="ATP synthase delta/epsilon subunit, C-terminal domain"/>
    <property type="match status" value="1"/>
</dbReference>
<keyword evidence="7" id="KW-0809">Transit peptide</keyword>
<dbReference type="GO" id="GO:0045259">
    <property type="term" value="C:proton-transporting ATP synthase complex"/>
    <property type="evidence" value="ECO:0007669"/>
    <property type="project" value="UniProtKB-KW"/>
</dbReference>
<protein>
    <recommendedName>
        <fullName evidence="14">ATP synthase subunit delta', mitochondrial</fullName>
    </recommendedName>
    <alternativeName>
        <fullName evidence="15">F-ATPase delta' subunit</fullName>
    </alternativeName>
</protein>
<reference evidence="17 18" key="1">
    <citation type="submission" date="2023-10" db="EMBL/GenBank/DDBJ databases">
        <title>Chromosome-scale genome assembly provides insights into flower coloration mechanisms of Canna indica.</title>
        <authorList>
            <person name="Li C."/>
        </authorList>
    </citation>
    <scope>NUCLEOTIDE SEQUENCE [LARGE SCALE GENOMIC DNA]</scope>
    <source>
        <tissue evidence="17">Flower</tissue>
    </source>
</reference>
<dbReference type="FunFam" id="2.60.15.10:FF:000005">
    <property type="entry name" value="ATP synthase delta"/>
    <property type="match status" value="1"/>
</dbReference>
<accession>A0AAQ3QE75</accession>
<keyword evidence="6" id="KW-0999">Mitochondrion inner membrane</keyword>
<dbReference type="CDD" id="cd12152">
    <property type="entry name" value="F1-ATPase_delta"/>
    <property type="match status" value="1"/>
</dbReference>
<evidence type="ECO:0000256" key="7">
    <source>
        <dbReference type="ARBA" id="ARBA00022946"/>
    </source>
</evidence>
<dbReference type="FunFam" id="1.20.5.440:FF:000003">
    <property type="entry name" value="ATP synthase subunit delta"/>
    <property type="match status" value="1"/>
</dbReference>
<keyword evidence="11" id="KW-0139">CF(1)</keyword>
<keyword evidence="9" id="KW-0496">Mitochondrion</keyword>
<dbReference type="PANTHER" id="PTHR13822">
    <property type="entry name" value="ATP SYNTHASE DELTA/EPSILON CHAIN"/>
    <property type="match status" value="1"/>
</dbReference>
<keyword evidence="4" id="KW-0813">Transport</keyword>
<evidence type="ECO:0000256" key="1">
    <source>
        <dbReference type="ARBA" id="ARBA00004273"/>
    </source>
</evidence>
<comment type="function">
    <text evidence="13">Mitochondrial membrane ATP synthase (F(1)F(0) ATP synthase or Complex V) produces ATP from ADP in the presence of a proton gradient across the membrane which is generated by electron transport complexes of the respiratory chain. F-type ATPases consist of two structural domains, F(1) - containing the extramembraneous catalytic core, and F(0) - containing the membrane proton channel, linked together by a central stalk and a peripheral stalk. During catalysis, ATP turnover in the catalytic domain of F(1) is coupled via a rotary mechanism of the central stalk subunits to proton translocation. Part of the complex F(1) domain and of the central stalk which is part of the complex rotary element. Rotation of the central stalk against the surrounding alpha(3)beta(3) subunits leads to hydrolysis of ATP in three separate catalytic sites on the beta subunits.</text>
</comment>
<evidence type="ECO:0000256" key="13">
    <source>
        <dbReference type="ARBA" id="ARBA00045605"/>
    </source>
</evidence>
<gene>
    <name evidence="17" type="ORF">Cni_G14853</name>
</gene>
<evidence type="ECO:0000256" key="15">
    <source>
        <dbReference type="ARBA" id="ARBA00078690"/>
    </source>
</evidence>
<evidence type="ECO:0000313" key="18">
    <source>
        <dbReference type="Proteomes" id="UP001327560"/>
    </source>
</evidence>
<keyword evidence="8" id="KW-0406">Ion transport</keyword>
<evidence type="ECO:0000256" key="10">
    <source>
        <dbReference type="ARBA" id="ARBA00023136"/>
    </source>
</evidence>
<dbReference type="Proteomes" id="UP001327560">
    <property type="component" value="Chromosome 4"/>
</dbReference>
<dbReference type="InterPro" id="IPR036771">
    <property type="entry name" value="ATPsynth_dsu/esu_N"/>
</dbReference>
<dbReference type="InterPro" id="IPR001469">
    <property type="entry name" value="ATP_synth_F1_dsu/esu"/>
</dbReference>
<keyword evidence="12" id="KW-0066">ATP synthesis</keyword>
<evidence type="ECO:0000256" key="2">
    <source>
        <dbReference type="ARBA" id="ARBA00005712"/>
    </source>
</evidence>
<evidence type="ECO:0000256" key="12">
    <source>
        <dbReference type="ARBA" id="ARBA00023310"/>
    </source>
</evidence>
<evidence type="ECO:0000313" key="17">
    <source>
        <dbReference type="EMBL" id="WOL06121.1"/>
    </source>
</evidence>
<keyword evidence="18" id="KW-1185">Reference proteome</keyword>
<evidence type="ECO:0000256" key="9">
    <source>
        <dbReference type="ARBA" id="ARBA00023128"/>
    </source>
</evidence>
<keyword evidence="10" id="KW-0472">Membrane</keyword>
<evidence type="ECO:0000256" key="6">
    <source>
        <dbReference type="ARBA" id="ARBA00022792"/>
    </source>
</evidence>
<evidence type="ECO:0000256" key="14">
    <source>
        <dbReference type="ARBA" id="ARBA00067584"/>
    </source>
</evidence>
<name>A0AAQ3QE75_9LILI</name>
<comment type="subunit">
    <text evidence="3">F-type ATPases have 2 components, CF(1) - the catalytic core - and CF(0) - the membrane proton channel. CF(1) has five subunits: alpha(3), beta(3), gamma(1), delta(1), epsilon(1). CF(0) has three main subunits: a, b and c.</text>
</comment>
<evidence type="ECO:0000256" key="8">
    <source>
        <dbReference type="ARBA" id="ARBA00023065"/>
    </source>
</evidence>
<dbReference type="SUPFAM" id="SSF51344">
    <property type="entry name" value="Epsilon subunit of F1F0-ATP synthase N-terminal domain"/>
    <property type="match status" value="1"/>
</dbReference>
<evidence type="ECO:0000256" key="11">
    <source>
        <dbReference type="ARBA" id="ARBA00023196"/>
    </source>
</evidence>
<evidence type="ECO:0000259" key="16">
    <source>
        <dbReference type="Pfam" id="PF02823"/>
    </source>
</evidence>
<dbReference type="EMBL" id="CP136893">
    <property type="protein sequence ID" value="WOL06121.1"/>
    <property type="molecule type" value="Genomic_DNA"/>
</dbReference>
<evidence type="ECO:0000256" key="4">
    <source>
        <dbReference type="ARBA" id="ARBA00022448"/>
    </source>
</evidence>
<dbReference type="HAMAP" id="MF_00530">
    <property type="entry name" value="ATP_synth_epsil_bac"/>
    <property type="match status" value="1"/>
</dbReference>
<dbReference type="InterPro" id="IPR020546">
    <property type="entry name" value="ATP_synth_F1_dsu/esu_N"/>
</dbReference>
<dbReference type="GO" id="GO:0005743">
    <property type="term" value="C:mitochondrial inner membrane"/>
    <property type="evidence" value="ECO:0007669"/>
    <property type="project" value="UniProtKB-SubCell"/>
</dbReference>
<comment type="subcellular location">
    <subcellularLocation>
        <location evidence="1">Mitochondrion inner membrane</location>
    </subcellularLocation>
</comment>
<evidence type="ECO:0000256" key="3">
    <source>
        <dbReference type="ARBA" id="ARBA00011648"/>
    </source>
</evidence>
<comment type="similarity">
    <text evidence="2">Belongs to the ATPase epsilon chain family.</text>
</comment>
<dbReference type="AlphaFoldDB" id="A0AAQ3QE75"/>
<sequence>MYRHAPRLLIRAIGEGGRRSAPSAVGVTRSFSTDVPAAPSEDAAFVEAWRKVAPNIDPPKTPLAFMKPRPPTPSSIPSKLTVNFVLPYQSEIANKEVDMVIVPATSGQMGVLPGHVATIAELKPGVLSVHEGNDITKYFVSSGFAFIHANSVTDIVAVEAVPVDHIDPSLVQKGLADFTQKLNSATTELEKAEAQIGVDVHSALNAALSG</sequence>
<keyword evidence="5" id="KW-0375">Hydrogen ion transport</keyword>
<dbReference type="GO" id="GO:0046933">
    <property type="term" value="F:proton-transporting ATP synthase activity, rotational mechanism"/>
    <property type="evidence" value="ECO:0007669"/>
    <property type="project" value="InterPro"/>
</dbReference>
<organism evidence="17 18">
    <name type="scientific">Canna indica</name>
    <name type="common">Indian-shot</name>
    <dbReference type="NCBI Taxonomy" id="4628"/>
    <lineage>
        <taxon>Eukaryota</taxon>
        <taxon>Viridiplantae</taxon>
        <taxon>Streptophyta</taxon>
        <taxon>Embryophyta</taxon>
        <taxon>Tracheophyta</taxon>
        <taxon>Spermatophyta</taxon>
        <taxon>Magnoliopsida</taxon>
        <taxon>Liliopsida</taxon>
        <taxon>Zingiberales</taxon>
        <taxon>Cannaceae</taxon>
        <taxon>Canna</taxon>
    </lineage>
</organism>
<evidence type="ECO:0000256" key="5">
    <source>
        <dbReference type="ARBA" id="ARBA00022781"/>
    </source>
</evidence>
<dbReference type="NCBIfam" id="TIGR01216">
    <property type="entry name" value="ATP_synt_epsi"/>
    <property type="match status" value="1"/>
</dbReference>
<proteinExistence type="inferred from homology"/>
<feature type="domain" description="ATP synthase F1 complex delta/epsilon subunit N-terminal" evidence="16">
    <location>
        <begin position="81"/>
        <end position="153"/>
    </location>
</feature>
<dbReference type="PANTHER" id="PTHR13822:SF7">
    <property type="entry name" value="ATP SYNTHASE SUBUNIT DELTA, MITOCHONDRIAL"/>
    <property type="match status" value="1"/>
</dbReference>
<dbReference type="Pfam" id="PF02823">
    <property type="entry name" value="ATP-synt_DE_N"/>
    <property type="match status" value="1"/>
</dbReference>
<dbReference type="Gene3D" id="2.60.15.10">
    <property type="entry name" value="F0F1 ATP synthase delta/epsilon subunit, N-terminal"/>
    <property type="match status" value="1"/>
</dbReference>